<accession>A0A0D2F0U9</accession>
<dbReference type="HOGENOM" id="CLU_1053866_0_0_1"/>
<name>A0A0D2F0U9_9EURO</name>
<reference evidence="2 3" key="1">
    <citation type="submission" date="2015-01" db="EMBL/GenBank/DDBJ databases">
        <title>The Genome Sequence of Exophiala xenobiotica CBS118157.</title>
        <authorList>
            <consortium name="The Broad Institute Genomics Platform"/>
            <person name="Cuomo C."/>
            <person name="de Hoog S."/>
            <person name="Gorbushina A."/>
            <person name="Stielow B."/>
            <person name="Teixiera M."/>
            <person name="Abouelleil A."/>
            <person name="Chapman S.B."/>
            <person name="Priest M."/>
            <person name="Young S.K."/>
            <person name="Wortman J."/>
            <person name="Nusbaum C."/>
            <person name="Birren B."/>
        </authorList>
    </citation>
    <scope>NUCLEOTIDE SEQUENCE [LARGE SCALE GENOMIC DNA]</scope>
    <source>
        <strain evidence="2 3">CBS 118157</strain>
    </source>
</reference>
<sequence>MIDNLQRFYLQRLEVASECGLHGNIDDCVDICLELLLKTDLAFWTRALVNLTMADVAPIHDYPDKSRFAAEALRLIMELQEEEHPGKRPFWFAEYAETEKDARNSLARAKLQEEQYQLSLEQETVVGSMEGLEIEQLAGTSANENGRDEEDPNIEGVFIGNDNDIPEVEQELGMEGYFTLNPAIAGNRIVVNEEVLLKQPANAAEAVEVQVEGHEDDGDKFPIRRKTPRHEVKQKESMTALPIPFSNHPSCPGRRIDMMGGDAR</sequence>
<dbReference type="EMBL" id="KN847321">
    <property type="protein sequence ID" value="KIW53604.1"/>
    <property type="molecule type" value="Genomic_DNA"/>
</dbReference>
<proteinExistence type="predicted"/>
<keyword evidence="3" id="KW-1185">Reference proteome</keyword>
<evidence type="ECO:0000313" key="2">
    <source>
        <dbReference type="EMBL" id="KIW53604.1"/>
    </source>
</evidence>
<feature type="region of interest" description="Disordered" evidence="1">
    <location>
        <begin position="244"/>
        <end position="264"/>
    </location>
</feature>
<protein>
    <submittedName>
        <fullName evidence="2">Uncharacterized protein</fullName>
    </submittedName>
</protein>
<dbReference type="AlphaFoldDB" id="A0A0D2F0U9"/>
<dbReference type="Proteomes" id="UP000054342">
    <property type="component" value="Unassembled WGS sequence"/>
</dbReference>
<dbReference type="GeneID" id="25331067"/>
<evidence type="ECO:0000313" key="3">
    <source>
        <dbReference type="Proteomes" id="UP000054342"/>
    </source>
</evidence>
<organism evidence="2 3">
    <name type="scientific">Exophiala xenobiotica</name>
    <dbReference type="NCBI Taxonomy" id="348802"/>
    <lineage>
        <taxon>Eukaryota</taxon>
        <taxon>Fungi</taxon>
        <taxon>Dikarya</taxon>
        <taxon>Ascomycota</taxon>
        <taxon>Pezizomycotina</taxon>
        <taxon>Eurotiomycetes</taxon>
        <taxon>Chaetothyriomycetidae</taxon>
        <taxon>Chaetothyriales</taxon>
        <taxon>Herpotrichiellaceae</taxon>
        <taxon>Exophiala</taxon>
    </lineage>
</organism>
<dbReference type="RefSeq" id="XP_013314188.1">
    <property type="nucleotide sequence ID" value="XM_013458734.1"/>
</dbReference>
<gene>
    <name evidence="2" type="ORF">PV05_09159</name>
</gene>
<dbReference type="OrthoDB" id="10455546at2759"/>
<evidence type="ECO:0000256" key="1">
    <source>
        <dbReference type="SAM" id="MobiDB-lite"/>
    </source>
</evidence>